<feature type="domain" description="Ground-like" evidence="3">
    <location>
        <begin position="368"/>
        <end position="439"/>
    </location>
</feature>
<dbReference type="InterPro" id="IPR007284">
    <property type="entry name" value="Ground-like_dom"/>
</dbReference>
<dbReference type="AlphaFoldDB" id="A0A915ACQ6"/>
<evidence type="ECO:0000259" key="3">
    <source>
        <dbReference type="Pfam" id="PF04155"/>
    </source>
</evidence>
<feature type="compositionally biased region" description="Pro residues" evidence="1">
    <location>
        <begin position="290"/>
        <end position="304"/>
    </location>
</feature>
<evidence type="ECO:0000256" key="1">
    <source>
        <dbReference type="SAM" id="MobiDB-lite"/>
    </source>
</evidence>
<feature type="chain" id="PRO_5037111988" evidence="2">
    <location>
        <begin position="18"/>
        <end position="442"/>
    </location>
</feature>
<dbReference type="Proteomes" id="UP000887569">
    <property type="component" value="Unplaced"/>
</dbReference>
<dbReference type="Pfam" id="PF04155">
    <property type="entry name" value="Ground-like"/>
    <property type="match status" value="1"/>
</dbReference>
<reference evidence="5" key="1">
    <citation type="submission" date="2022-11" db="UniProtKB">
        <authorList>
            <consortium name="WormBaseParasite"/>
        </authorList>
    </citation>
    <scope>IDENTIFICATION</scope>
</reference>
<keyword evidence="2" id="KW-0732">Signal</keyword>
<evidence type="ECO:0000256" key="2">
    <source>
        <dbReference type="SAM" id="SignalP"/>
    </source>
</evidence>
<evidence type="ECO:0000313" key="5">
    <source>
        <dbReference type="WBParaSite" id="PgR005X_g075_t01"/>
    </source>
</evidence>
<proteinExistence type="predicted"/>
<feature type="signal peptide" evidence="2">
    <location>
        <begin position="1"/>
        <end position="17"/>
    </location>
</feature>
<name>A0A915ACQ6_PARUN</name>
<feature type="compositionally biased region" description="Low complexity" evidence="1">
    <location>
        <begin position="226"/>
        <end position="250"/>
    </location>
</feature>
<organism evidence="4 5">
    <name type="scientific">Parascaris univalens</name>
    <name type="common">Nematode worm</name>
    <dbReference type="NCBI Taxonomy" id="6257"/>
    <lineage>
        <taxon>Eukaryota</taxon>
        <taxon>Metazoa</taxon>
        <taxon>Ecdysozoa</taxon>
        <taxon>Nematoda</taxon>
        <taxon>Chromadorea</taxon>
        <taxon>Rhabditida</taxon>
        <taxon>Spirurina</taxon>
        <taxon>Ascaridomorpha</taxon>
        <taxon>Ascaridoidea</taxon>
        <taxon>Ascarididae</taxon>
        <taxon>Parascaris</taxon>
    </lineage>
</organism>
<protein>
    <submittedName>
        <fullName evidence="5">Ground-like domain-containing protein</fullName>
    </submittedName>
</protein>
<evidence type="ECO:0000313" key="4">
    <source>
        <dbReference type="Proteomes" id="UP000887569"/>
    </source>
</evidence>
<feature type="region of interest" description="Disordered" evidence="1">
    <location>
        <begin position="169"/>
        <end position="337"/>
    </location>
</feature>
<accession>A0A915ACQ6</accession>
<dbReference type="WBParaSite" id="PgR005X_g075_t01">
    <property type="protein sequence ID" value="PgR005X_g075_t01"/>
    <property type="gene ID" value="PgR005X_g075"/>
</dbReference>
<feature type="compositionally biased region" description="Polar residues" evidence="1">
    <location>
        <begin position="177"/>
        <end position="186"/>
    </location>
</feature>
<keyword evidence="4" id="KW-1185">Reference proteome</keyword>
<sequence length="442" mass="43810">MMAILFVCALLITPTLACLGGGQACCPAASTSCAPAMPRCPLPSYGGGCSGGGCGPGGAGGIGGPVGGIGSIGPIGGVGAGGKYAAPPIGLSNIAPAPSYSGPPHGLSNIAPAPSYSGPPPGLSNIAPVPSYSGPVPGLSNIASSSSYSGPAPSLPNVAPASSYSNAGPGPGYLQSGPPTGFQNAPATGYGESGPGLSASNGPPSNINGLPMGASGPQPSYNDNIPSPAASAPEAPLGQQAPAPAPAQFPETEYQQSQSDNAYEEISSDHDKAPDAEASMGTYEKGGGPAPAPLPAPAPSPAPLAPQNQALNSEAGGPYETASQIAGPESNYEESNVAPVVPATSQTGDYNEENNAAIEPVNVNAEGATCEDPELRAIVENALSSESDNLEAARKIEGNASKKFGGRFNSIVSDSEFAYVNWYGKRNCQLRVLNRHSLTWED</sequence>
<feature type="compositionally biased region" description="Polar residues" evidence="1">
    <location>
        <begin position="198"/>
        <end position="208"/>
    </location>
</feature>